<comment type="caution">
    <text evidence="7">The sequence shown here is derived from an EMBL/GenBank/DDBJ whole genome shotgun (WGS) entry which is preliminary data.</text>
</comment>
<dbReference type="GO" id="GO:0016020">
    <property type="term" value="C:membrane"/>
    <property type="evidence" value="ECO:0007669"/>
    <property type="project" value="UniProtKB-SubCell"/>
</dbReference>
<reference evidence="7" key="1">
    <citation type="submission" date="2016-10" db="EMBL/GenBank/DDBJ databases">
        <title>Sequence of Gallionella enrichment culture.</title>
        <authorList>
            <person name="Poehlein A."/>
            <person name="Muehling M."/>
            <person name="Daniel R."/>
        </authorList>
    </citation>
    <scope>NUCLEOTIDE SEQUENCE</scope>
</reference>
<keyword evidence="4 5" id="KW-0472">Membrane</keyword>
<evidence type="ECO:0000256" key="3">
    <source>
        <dbReference type="ARBA" id="ARBA00022989"/>
    </source>
</evidence>
<dbReference type="InterPro" id="IPR020846">
    <property type="entry name" value="MFS_dom"/>
</dbReference>
<feature type="transmembrane region" description="Helical" evidence="5">
    <location>
        <begin position="49"/>
        <end position="67"/>
    </location>
</feature>
<keyword evidence="3 5" id="KW-1133">Transmembrane helix</keyword>
<feature type="transmembrane region" description="Helical" evidence="5">
    <location>
        <begin position="234"/>
        <end position="255"/>
    </location>
</feature>
<feature type="transmembrane region" description="Helical" evidence="5">
    <location>
        <begin position="396"/>
        <end position="418"/>
    </location>
</feature>
<feature type="transmembrane region" description="Helical" evidence="5">
    <location>
        <begin position="309"/>
        <end position="327"/>
    </location>
</feature>
<feature type="transmembrane region" description="Helical" evidence="5">
    <location>
        <begin position="87"/>
        <end position="108"/>
    </location>
</feature>
<feature type="transmembrane region" description="Helical" evidence="5">
    <location>
        <begin position="275"/>
        <end position="297"/>
    </location>
</feature>
<name>A0A1J5RJC9_9ZZZZ</name>
<dbReference type="AlphaFoldDB" id="A0A1J5RJC9"/>
<gene>
    <name evidence="7" type="primary">garP_2</name>
    <name evidence="7" type="ORF">GALL_224260</name>
</gene>
<dbReference type="EMBL" id="MLJW01000164">
    <property type="protein sequence ID" value="OIQ95554.1"/>
    <property type="molecule type" value="Genomic_DNA"/>
</dbReference>
<dbReference type="SUPFAM" id="SSF103473">
    <property type="entry name" value="MFS general substrate transporter"/>
    <property type="match status" value="1"/>
</dbReference>
<dbReference type="PANTHER" id="PTHR11662">
    <property type="entry name" value="SOLUTE CARRIER FAMILY 17"/>
    <property type="match status" value="1"/>
</dbReference>
<feature type="transmembrane region" description="Helical" evidence="5">
    <location>
        <begin position="333"/>
        <end position="358"/>
    </location>
</feature>
<evidence type="ECO:0000259" key="6">
    <source>
        <dbReference type="PROSITE" id="PS50850"/>
    </source>
</evidence>
<dbReference type="InterPro" id="IPR011701">
    <property type="entry name" value="MFS"/>
</dbReference>
<evidence type="ECO:0000256" key="1">
    <source>
        <dbReference type="ARBA" id="ARBA00004141"/>
    </source>
</evidence>
<evidence type="ECO:0000256" key="5">
    <source>
        <dbReference type="SAM" id="Phobius"/>
    </source>
</evidence>
<dbReference type="InterPro" id="IPR036259">
    <property type="entry name" value="MFS_trans_sf"/>
</dbReference>
<comment type="subcellular location">
    <subcellularLocation>
        <location evidence="1">Membrane</location>
        <topology evidence="1">Multi-pass membrane protein</topology>
    </subcellularLocation>
</comment>
<accession>A0A1J5RJC9</accession>
<dbReference type="PANTHER" id="PTHR11662:SF399">
    <property type="entry name" value="FI19708P1-RELATED"/>
    <property type="match status" value="1"/>
</dbReference>
<feature type="transmembrane region" description="Helical" evidence="5">
    <location>
        <begin position="169"/>
        <end position="189"/>
    </location>
</feature>
<dbReference type="Gene3D" id="1.20.1250.20">
    <property type="entry name" value="MFS general substrate transporter like domains"/>
    <property type="match status" value="2"/>
</dbReference>
<organism evidence="7">
    <name type="scientific">mine drainage metagenome</name>
    <dbReference type="NCBI Taxonomy" id="410659"/>
    <lineage>
        <taxon>unclassified sequences</taxon>
        <taxon>metagenomes</taxon>
        <taxon>ecological metagenomes</taxon>
    </lineage>
</organism>
<sequence>MNSEPVSLPGRRWLIGTLLGAGVLVNYFDRINLSVAAPQLQAHFGLGSAEIGVLFSAFFWSYALLQIPAGLILDRLGVTKVGRWGSFLWFAASAFTACAGSFGGILVARMMLGAAEAPGFPANAKAVGHWFPRRERSLATALFDAAAKASSVIGVPLIALVVVKAGWRWGFAATAVMSLAYFVAFTRLYRDPKADPRLSKAELDYILAGGGNPEGVSAARPRAMLGHLLRQRKVWGLSLGFAAYGYAFYLFLTWLPSYLVQSAHMDILKSATYAAIPWMCATVADLLVGGWLIDHLVARGHDETRVRKTVLLTGMALGMAVIGAVFTTNSMIAIVWISVALSGLAAAAPVGWSLPALIAPKGAAGTVGGIMNFANNAMGAVAPIVTGVIVGLTGSFALAFAVAGVVLLGGMAAFIFLLGRIEPVQEP</sequence>
<proteinExistence type="predicted"/>
<evidence type="ECO:0000256" key="2">
    <source>
        <dbReference type="ARBA" id="ARBA00022692"/>
    </source>
</evidence>
<keyword evidence="2 5" id="KW-0812">Transmembrane</keyword>
<dbReference type="GO" id="GO:0022857">
    <property type="term" value="F:transmembrane transporter activity"/>
    <property type="evidence" value="ECO:0007669"/>
    <property type="project" value="InterPro"/>
</dbReference>
<dbReference type="CDD" id="cd17319">
    <property type="entry name" value="MFS_ExuT_GudP_like"/>
    <property type="match status" value="1"/>
</dbReference>
<protein>
    <submittedName>
        <fullName evidence="7">Putative galactarate transporter</fullName>
    </submittedName>
</protein>
<dbReference type="PROSITE" id="PS50850">
    <property type="entry name" value="MFS"/>
    <property type="match status" value="1"/>
</dbReference>
<dbReference type="InterPro" id="IPR050382">
    <property type="entry name" value="MFS_Na/Anion_cotransporter"/>
</dbReference>
<feature type="domain" description="Major facilitator superfamily (MFS) profile" evidence="6">
    <location>
        <begin position="15"/>
        <end position="422"/>
    </location>
</feature>
<dbReference type="Pfam" id="PF07690">
    <property type="entry name" value="MFS_1"/>
    <property type="match status" value="1"/>
</dbReference>
<evidence type="ECO:0000313" key="7">
    <source>
        <dbReference type="EMBL" id="OIQ95554.1"/>
    </source>
</evidence>
<feature type="transmembrane region" description="Helical" evidence="5">
    <location>
        <begin position="12"/>
        <end position="28"/>
    </location>
</feature>
<feature type="transmembrane region" description="Helical" evidence="5">
    <location>
        <begin position="370"/>
        <end position="390"/>
    </location>
</feature>
<evidence type="ECO:0000256" key="4">
    <source>
        <dbReference type="ARBA" id="ARBA00023136"/>
    </source>
</evidence>